<reference evidence="12 13" key="1">
    <citation type="submission" date="2020-02" db="EMBL/GenBank/DDBJ databases">
        <title>Whole-genome analyses of novel actinobacteria.</title>
        <authorList>
            <person name="Sahin N."/>
        </authorList>
    </citation>
    <scope>NUCLEOTIDE SEQUENCE [LARGE SCALE GENOMIC DNA]</scope>
    <source>
        <strain evidence="12 13">A7024</strain>
    </source>
</reference>
<comment type="subunit">
    <text evidence="2">Interacts transiently with the RNA polymerase catalytic core formed by RpoA, RpoB, RpoC and RpoZ (2 alpha, 1 beta, 1 beta' and 1 omega subunit) to form the RNA polymerase holoenzyme that can initiate transcription.</text>
</comment>
<evidence type="ECO:0000256" key="4">
    <source>
        <dbReference type="ARBA" id="ARBA00023082"/>
    </source>
</evidence>
<keyword evidence="5 7" id="KW-0238">DNA-binding</keyword>
<dbReference type="InterPro" id="IPR014284">
    <property type="entry name" value="RNA_pol_sigma-70_dom"/>
</dbReference>
<dbReference type="Pfam" id="PF04542">
    <property type="entry name" value="Sigma70_r2"/>
    <property type="match status" value="1"/>
</dbReference>
<evidence type="ECO:0000256" key="8">
    <source>
        <dbReference type="SAM" id="MobiDB-lite"/>
    </source>
</evidence>
<dbReference type="SUPFAM" id="SSF88659">
    <property type="entry name" value="Sigma3 and sigma4 domains of RNA polymerase sigma factors"/>
    <property type="match status" value="1"/>
</dbReference>
<dbReference type="InterPro" id="IPR013325">
    <property type="entry name" value="RNA_pol_sigma_r2"/>
</dbReference>
<dbReference type="GO" id="GO:0003677">
    <property type="term" value="F:DNA binding"/>
    <property type="evidence" value="ECO:0007669"/>
    <property type="project" value="UniProtKB-KW"/>
</dbReference>
<dbReference type="InterPro" id="IPR036388">
    <property type="entry name" value="WH-like_DNA-bd_sf"/>
</dbReference>
<dbReference type="Pfam" id="PF08281">
    <property type="entry name" value="Sigma70_r4_2"/>
    <property type="match status" value="1"/>
</dbReference>
<evidence type="ECO:0000256" key="6">
    <source>
        <dbReference type="ARBA" id="ARBA00023163"/>
    </source>
</evidence>
<dbReference type="SUPFAM" id="SSF54427">
    <property type="entry name" value="NTF2-like"/>
    <property type="match status" value="1"/>
</dbReference>
<keyword evidence="13" id="KW-1185">Reference proteome</keyword>
<dbReference type="InterPro" id="IPR000838">
    <property type="entry name" value="RNA_pol_sigma70_ECF_CS"/>
</dbReference>
<name>A0A6G4UAB5_9ACTN</name>
<dbReference type="AlphaFoldDB" id="A0A6G4UAB5"/>
<dbReference type="InterPro" id="IPR037401">
    <property type="entry name" value="SnoaL-like"/>
</dbReference>
<dbReference type="SUPFAM" id="SSF88946">
    <property type="entry name" value="Sigma2 domain of RNA polymerase sigma factors"/>
    <property type="match status" value="1"/>
</dbReference>
<protein>
    <recommendedName>
        <fullName evidence="7">RNA polymerase sigma factor</fullName>
    </recommendedName>
</protein>
<dbReference type="GO" id="GO:0006352">
    <property type="term" value="P:DNA-templated transcription initiation"/>
    <property type="evidence" value="ECO:0007669"/>
    <property type="project" value="InterPro"/>
</dbReference>
<feature type="domain" description="SnoaL-like" evidence="11">
    <location>
        <begin position="320"/>
        <end position="422"/>
    </location>
</feature>
<dbReference type="InterPro" id="IPR013249">
    <property type="entry name" value="RNA_pol_sigma70_r4_t2"/>
</dbReference>
<dbReference type="EMBL" id="JAAKZV010000267">
    <property type="protein sequence ID" value="NGN69185.1"/>
    <property type="molecule type" value="Genomic_DNA"/>
</dbReference>
<dbReference type="PROSITE" id="PS01063">
    <property type="entry name" value="SIGMA70_ECF"/>
    <property type="match status" value="1"/>
</dbReference>
<dbReference type="InterPro" id="IPR013324">
    <property type="entry name" value="RNA_pol_sigma_r3/r4-like"/>
</dbReference>
<accession>A0A6G4UAB5</accession>
<keyword evidence="4 7" id="KW-0731">Sigma factor</keyword>
<dbReference type="Gene3D" id="1.10.1740.10">
    <property type="match status" value="1"/>
</dbReference>
<evidence type="ECO:0000259" key="10">
    <source>
        <dbReference type="Pfam" id="PF08281"/>
    </source>
</evidence>
<evidence type="ECO:0000259" key="11">
    <source>
        <dbReference type="Pfam" id="PF12680"/>
    </source>
</evidence>
<proteinExistence type="inferred from homology"/>
<evidence type="ECO:0000256" key="5">
    <source>
        <dbReference type="ARBA" id="ARBA00023125"/>
    </source>
</evidence>
<dbReference type="RefSeq" id="WP_165243882.1">
    <property type="nucleotide sequence ID" value="NZ_JAAKZV010000267.1"/>
</dbReference>
<dbReference type="CDD" id="cd06171">
    <property type="entry name" value="Sigma70_r4"/>
    <property type="match status" value="1"/>
</dbReference>
<dbReference type="GO" id="GO:0016987">
    <property type="term" value="F:sigma factor activity"/>
    <property type="evidence" value="ECO:0007669"/>
    <property type="project" value="UniProtKB-KW"/>
</dbReference>
<dbReference type="InterPro" id="IPR039425">
    <property type="entry name" value="RNA_pol_sigma-70-like"/>
</dbReference>
<dbReference type="InterPro" id="IPR007627">
    <property type="entry name" value="RNA_pol_sigma70_r2"/>
</dbReference>
<dbReference type="Proteomes" id="UP000481583">
    <property type="component" value="Unassembled WGS sequence"/>
</dbReference>
<evidence type="ECO:0000256" key="7">
    <source>
        <dbReference type="RuleBase" id="RU000716"/>
    </source>
</evidence>
<dbReference type="Gene3D" id="3.10.450.50">
    <property type="match status" value="1"/>
</dbReference>
<evidence type="ECO:0000313" key="12">
    <source>
        <dbReference type="EMBL" id="NGN69185.1"/>
    </source>
</evidence>
<evidence type="ECO:0000259" key="9">
    <source>
        <dbReference type="Pfam" id="PF04542"/>
    </source>
</evidence>
<dbReference type="NCBIfam" id="TIGR02960">
    <property type="entry name" value="SigX5"/>
    <property type="match status" value="1"/>
</dbReference>
<dbReference type="NCBIfam" id="TIGR02937">
    <property type="entry name" value="sigma70-ECF"/>
    <property type="match status" value="1"/>
</dbReference>
<dbReference type="Pfam" id="PF12680">
    <property type="entry name" value="SnoaL_2"/>
    <property type="match status" value="1"/>
</dbReference>
<dbReference type="InterPro" id="IPR032710">
    <property type="entry name" value="NTF2-like_dom_sf"/>
</dbReference>
<evidence type="ECO:0000256" key="3">
    <source>
        <dbReference type="ARBA" id="ARBA00023015"/>
    </source>
</evidence>
<dbReference type="PANTHER" id="PTHR43133">
    <property type="entry name" value="RNA POLYMERASE ECF-TYPE SIGMA FACTO"/>
    <property type="match status" value="1"/>
</dbReference>
<keyword evidence="3 7" id="KW-0805">Transcription regulation</keyword>
<feature type="domain" description="RNA polymerase sigma-70 region 2" evidence="9">
    <location>
        <begin position="121"/>
        <end position="187"/>
    </location>
</feature>
<feature type="region of interest" description="Disordered" evidence="8">
    <location>
        <begin position="90"/>
        <end position="109"/>
    </location>
</feature>
<organism evidence="12 13">
    <name type="scientific">Streptomyces coryli</name>
    <dbReference type="NCBI Taxonomy" id="1128680"/>
    <lineage>
        <taxon>Bacteria</taxon>
        <taxon>Bacillati</taxon>
        <taxon>Actinomycetota</taxon>
        <taxon>Actinomycetes</taxon>
        <taxon>Kitasatosporales</taxon>
        <taxon>Streptomycetaceae</taxon>
        <taxon>Streptomyces</taxon>
    </lineage>
</organism>
<feature type="domain" description="RNA polymerase sigma factor 70 region 4 type 2" evidence="10">
    <location>
        <begin position="243"/>
        <end position="290"/>
    </location>
</feature>
<evidence type="ECO:0000256" key="1">
    <source>
        <dbReference type="ARBA" id="ARBA00010641"/>
    </source>
</evidence>
<sequence>MSGETCRTCGKPLPSRTGRRGRASVYCSAACRQRAYRERRTPDSGVTELIADVAERAGRLTARPPERFYADVTELSSAVGRLRRIARTARSGAESVTRPAVTEKAAPDHPAEADFAGRLEGHRRELQAHCYRMTGSYDESEDLVQEAFLKAWRARESYDERAASLRTWLYRIATNTCLDHLRRHSRTPTRYERIPGMEHGDADPPAFITWLQPCPDELLADVPDAAADPEAQAVARETGDLVFLAALQYLPPRQRAALVLRDVVGLPAAETAELLELSTAAVNSALQRARPTLREHLPAGSDGRLDWSAAEFGPQERAAVERYRAAAANLDMAAMAALLTEDAKLTMPPNPFWFVGRQAILDFVGASLDPVLPTFFGEWRHVETRANGRPAVAGYVKRPGTTVFRAQTLEVLRVEDGRIAEITTFEPHLLPVFGLPMTL</sequence>
<dbReference type="GO" id="GO:0006950">
    <property type="term" value="P:response to stress"/>
    <property type="evidence" value="ECO:0007669"/>
    <property type="project" value="UniProtKB-ARBA"/>
</dbReference>
<comment type="similarity">
    <text evidence="1 7">Belongs to the sigma-70 factor family. ECF subfamily.</text>
</comment>
<dbReference type="InterPro" id="IPR014305">
    <property type="entry name" value="RNA_pol_sigma-G_actinobac"/>
</dbReference>
<evidence type="ECO:0000256" key="2">
    <source>
        <dbReference type="ARBA" id="ARBA00011344"/>
    </source>
</evidence>
<dbReference type="NCBIfam" id="NF006089">
    <property type="entry name" value="PRK08241.1"/>
    <property type="match status" value="1"/>
</dbReference>
<dbReference type="PANTHER" id="PTHR43133:SF65">
    <property type="entry name" value="ECF RNA POLYMERASE SIGMA FACTOR SIGG"/>
    <property type="match status" value="1"/>
</dbReference>
<gene>
    <name evidence="12" type="ORF">G5C51_35520</name>
</gene>
<comment type="caution">
    <text evidence="12">The sequence shown here is derived from an EMBL/GenBank/DDBJ whole genome shotgun (WGS) entry which is preliminary data.</text>
</comment>
<evidence type="ECO:0000313" key="13">
    <source>
        <dbReference type="Proteomes" id="UP000481583"/>
    </source>
</evidence>
<keyword evidence="6 7" id="KW-0804">Transcription</keyword>
<dbReference type="Gene3D" id="1.10.10.10">
    <property type="entry name" value="Winged helix-like DNA-binding domain superfamily/Winged helix DNA-binding domain"/>
    <property type="match status" value="1"/>
</dbReference>